<feature type="domain" description="Telomere repeat-binding factor dimerisation" evidence="4">
    <location>
        <begin position="217"/>
        <end position="441"/>
    </location>
</feature>
<name>A0ABR4BFU3_9LECA</name>
<feature type="region of interest" description="Disordered" evidence="3">
    <location>
        <begin position="643"/>
        <end position="671"/>
    </location>
</feature>
<keyword evidence="1" id="KW-0238">DNA-binding</keyword>
<evidence type="ECO:0000313" key="6">
    <source>
        <dbReference type="Proteomes" id="UP001590951"/>
    </source>
</evidence>
<feature type="region of interest" description="Disordered" evidence="3">
    <location>
        <begin position="790"/>
        <end position="810"/>
    </location>
</feature>
<feature type="compositionally biased region" description="Polar residues" evidence="3">
    <location>
        <begin position="137"/>
        <end position="158"/>
    </location>
</feature>
<gene>
    <name evidence="5" type="ORF">ABVK25_003911</name>
</gene>
<feature type="region of interest" description="Disordered" evidence="3">
    <location>
        <begin position="446"/>
        <end position="477"/>
    </location>
</feature>
<dbReference type="PANTHER" id="PTHR47807">
    <property type="entry name" value="PROTEIN TBF1"/>
    <property type="match status" value="1"/>
</dbReference>
<dbReference type="Proteomes" id="UP001590951">
    <property type="component" value="Unassembled WGS sequence"/>
</dbReference>
<dbReference type="InterPro" id="IPR009057">
    <property type="entry name" value="Homeodomain-like_sf"/>
</dbReference>
<feature type="compositionally biased region" description="Polar residues" evidence="3">
    <location>
        <begin position="535"/>
        <end position="556"/>
    </location>
</feature>
<sequence>MQIATLNSKKSIAMPTRRQQAAVAKSALTGDIGEDESTQPGDPAIADPTPNSNISGEMRMETIGSRLRKRRRTDSFLTEESSSAPKRAHARKATAASSKRSEAPSPPQTAFSAPIAKTKLPQEKPPLAAGESHHGSQTDYTLKQANPSENTQQDSSSSVPPPIAGGPHAADFNGIITDVINHEEIVDSHYTSQGYDAMGTVDTESFHQLGANLHLKTQSLPILDNLATQILNTLAKSTYREILAIATEPDSDAGQAYATLKSLFDHTKKVYSTQEPFLNPQELGFVENAHRETIKKANMATFVSSVFGSQDVGFYHLNENFLDTFIADGNRMLKNQAHLFLDLKTQAYISAIANGDRSRKEILDDLFPHDLEDRLLKRRHGAKQLSPSEADFMQRARNRRKALLEEPSTEEATKALPEKYVWEDFLRDISTYVAKNFEVIAGVPVSKMPRPGRASSNFAPNQKQQPQGQPTRGQRWPNQAQFLPQTPQVQLGTHLEEMQPLNQMSIPQSNVASGATDDTAEKTARAANYAMQDFGDNQGSLLPHQPSQYNQPPTEAQNSESSQNQQPQNNREIRYHFENKLHPNVPAPPPPSYFQHIQYQPSQQVQQQWQGQMGIGQLHQSYSDQQLIPNPAQSAPTQVLYERARQAATAKASPSSRRAGTPSQRRPWTADEENSLMAGLDRVKGPHWSQILAMFGPGGTINEVLKDRNQVQLKDKARNLKLFFLKSGIEVPYYLQFVTGELKTRAPGQAAKNEAKEKATSDEDRAHIEGVIALAGGSMQEVDQAMTGVEGQGESSHNGIVPTADMGSGVNLNDRNGMENPIDPDIKDAIANGVGNVTSSTDPPTDSVGEFTMPGSQGLQQMPHGLPADVRTNGTTVSGSFNRPMQPVTMQLEAAARNITSPSPNVDPALSV</sequence>
<dbReference type="InterPro" id="IPR013867">
    <property type="entry name" value="Telomere_rpt-bd_fac_dimer_dom"/>
</dbReference>
<feature type="compositionally biased region" description="Low complexity" evidence="3">
    <location>
        <begin position="557"/>
        <end position="569"/>
    </location>
</feature>
<dbReference type="SUPFAM" id="SSF46689">
    <property type="entry name" value="Homeodomain-like"/>
    <property type="match status" value="1"/>
</dbReference>
<dbReference type="EMBL" id="JBHFEH010000010">
    <property type="protein sequence ID" value="KAL2055669.1"/>
    <property type="molecule type" value="Genomic_DNA"/>
</dbReference>
<evidence type="ECO:0000259" key="4">
    <source>
        <dbReference type="Pfam" id="PF08558"/>
    </source>
</evidence>
<evidence type="ECO:0000256" key="2">
    <source>
        <dbReference type="ARBA" id="ARBA00023242"/>
    </source>
</evidence>
<comment type="caution">
    <text evidence="5">The sequence shown here is derived from an EMBL/GenBank/DDBJ whole genome shotgun (WGS) entry which is preliminary data.</text>
</comment>
<proteinExistence type="predicted"/>
<feature type="compositionally biased region" description="Polar residues" evidence="3">
    <location>
        <begin position="652"/>
        <end position="666"/>
    </location>
</feature>
<feature type="region of interest" description="Disordered" evidence="3">
    <location>
        <begin position="1"/>
        <end position="170"/>
    </location>
</feature>
<dbReference type="PANTHER" id="PTHR47807:SF1">
    <property type="entry name" value="PROTEIN TBF1"/>
    <property type="match status" value="1"/>
</dbReference>
<evidence type="ECO:0000256" key="3">
    <source>
        <dbReference type="SAM" id="MobiDB-lite"/>
    </source>
</evidence>
<feature type="compositionally biased region" description="Low complexity" evidence="3">
    <location>
        <begin position="462"/>
        <end position="475"/>
    </location>
</feature>
<organism evidence="5 6">
    <name type="scientific">Lepraria finkii</name>
    <dbReference type="NCBI Taxonomy" id="1340010"/>
    <lineage>
        <taxon>Eukaryota</taxon>
        <taxon>Fungi</taxon>
        <taxon>Dikarya</taxon>
        <taxon>Ascomycota</taxon>
        <taxon>Pezizomycotina</taxon>
        <taxon>Lecanoromycetes</taxon>
        <taxon>OSLEUM clade</taxon>
        <taxon>Lecanoromycetidae</taxon>
        <taxon>Lecanorales</taxon>
        <taxon>Lecanorineae</taxon>
        <taxon>Stereocaulaceae</taxon>
        <taxon>Lepraria</taxon>
    </lineage>
</organism>
<reference evidence="5 6" key="1">
    <citation type="submission" date="2024-09" db="EMBL/GenBank/DDBJ databases">
        <title>Rethinking Asexuality: The Enigmatic Case of Functional Sexual Genes in Lepraria (Stereocaulaceae).</title>
        <authorList>
            <person name="Doellman M."/>
            <person name="Sun Y."/>
            <person name="Barcenas-Pena A."/>
            <person name="Lumbsch H.T."/>
            <person name="Grewe F."/>
        </authorList>
    </citation>
    <scope>NUCLEOTIDE SEQUENCE [LARGE SCALE GENOMIC DNA]</scope>
    <source>
        <strain evidence="5 6">Grewe 0041</strain>
    </source>
</reference>
<keyword evidence="2" id="KW-0539">Nucleus</keyword>
<accession>A0ABR4BFU3</accession>
<protein>
    <recommendedName>
        <fullName evidence="4">Telomere repeat-binding factor dimerisation domain-containing protein</fullName>
    </recommendedName>
</protein>
<feature type="region of interest" description="Disordered" evidence="3">
    <location>
        <begin position="534"/>
        <end position="569"/>
    </location>
</feature>
<evidence type="ECO:0000256" key="1">
    <source>
        <dbReference type="ARBA" id="ARBA00023125"/>
    </source>
</evidence>
<evidence type="ECO:0000313" key="5">
    <source>
        <dbReference type="EMBL" id="KAL2055669.1"/>
    </source>
</evidence>
<keyword evidence="6" id="KW-1185">Reference proteome</keyword>
<dbReference type="Gene3D" id="1.10.10.60">
    <property type="entry name" value="Homeodomain-like"/>
    <property type="match status" value="1"/>
</dbReference>
<dbReference type="CDD" id="cd11660">
    <property type="entry name" value="SANT_TRF"/>
    <property type="match status" value="1"/>
</dbReference>
<dbReference type="InterPro" id="IPR052833">
    <property type="entry name" value="Telomeric_DNA-bd_trans-reg"/>
</dbReference>
<dbReference type="Pfam" id="PF08558">
    <property type="entry name" value="TRF"/>
    <property type="match status" value="1"/>
</dbReference>
<feature type="compositionally biased region" description="Polar residues" evidence="3">
    <location>
        <begin position="1"/>
        <end position="10"/>
    </location>
</feature>